<dbReference type="PANTHER" id="PTHR43626">
    <property type="entry name" value="ACYL-COA N-ACYLTRANSFERASE"/>
    <property type="match status" value="1"/>
</dbReference>
<dbReference type="Gene3D" id="3.40.630.30">
    <property type="match status" value="1"/>
</dbReference>
<name>A0A2P6TV74_CHLSO</name>
<proteinExistence type="predicted"/>
<evidence type="ECO:0000256" key="1">
    <source>
        <dbReference type="ARBA" id="ARBA00022679"/>
    </source>
</evidence>
<gene>
    <name evidence="4" type="ORF">C2E21_3431</name>
</gene>
<organism evidence="4 5">
    <name type="scientific">Chlorella sorokiniana</name>
    <name type="common">Freshwater green alga</name>
    <dbReference type="NCBI Taxonomy" id="3076"/>
    <lineage>
        <taxon>Eukaryota</taxon>
        <taxon>Viridiplantae</taxon>
        <taxon>Chlorophyta</taxon>
        <taxon>core chlorophytes</taxon>
        <taxon>Trebouxiophyceae</taxon>
        <taxon>Chlorellales</taxon>
        <taxon>Chlorellaceae</taxon>
        <taxon>Chlorella clade</taxon>
        <taxon>Chlorella</taxon>
    </lineage>
</organism>
<dbReference type="GO" id="GO:0005737">
    <property type="term" value="C:cytoplasm"/>
    <property type="evidence" value="ECO:0007669"/>
    <property type="project" value="TreeGrafter"/>
</dbReference>
<accession>A0A2P6TV74</accession>
<evidence type="ECO:0000259" key="3">
    <source>
        <dbReference type="PROSITE" id="PS51186"/>
    </source>
</evidence>
<evidence type="ECO:0000313" key="5">
    <source>
        <dbReference type="Proteomes" id="UP000239899"/>
    </source>
</evidence>
<dbReference type="Proteomes" id="UP000239899">
    <property type="component" value="Unassembled WGS sequence"/>
</dbReference>
<dbReference type="InterPro" id="IPR045039">
    <property type="entry name" value="NSI-like"/>
</dbReference>
<comment type="caution">
    <text evidence="4">The sequence shown here is derived from an EMBL/GenBank/DDBJ whole genome shotgun (WGS) entry which is preliminary data.</text>
</comment>
<sequence>MSFAAAQPLVAATIHQQFGGRPSERPPRSARPCAWFTASARPAPAARSAAAAAWPAAPAAPRAPRCSALLRAAAPTAAPPAGASARVVAPFPPVGKPKLRYSGVPGAAVGLADGVNVQKPALMADCAERQLPAPPISKSDAEFLDGLGVEFVWGAEGVDVGELNDLFEKVGFPRRDPARLAMALTNTYRTVWVRAARKSRVAKQGQLLGFARATSDGALSAVIWDVSVAPAWQRSGLGRAMMERLTASLVHDGIATITLYAEPNVVALYEKLGFVADPDGVRGVAYQRSKLARGLASGLLGRR</sequence>
<keyword evidence="1" id="KW-0808">Transferase</keyword>
<dbReference type="GO" id="GO:0008080">
    <property type="term" value="F:N-acetyltransferase activity"/>
    <property type="evidence" value="ECO:0007669"/>
    <property type="project" value="InterPro"/>
</dbReference>
<dbReference type="AlphaFoldDB" id="A0A2P6TV74"/>
<evidence type="ECO:0000313" key="4">
    <source>
        <dbReference type="EMBL" id="PRW57946.1"/>
    </source>
</evidence>
<dbReference type="OrthoDB" id="2744543at2759"/>
<evidence type="ECO:0000256" key="2">
    <source>
        <dbReference type="ARBA" id="ARBA00023315"/>
    </source>
</evidence>
<keyword evidence="2" id="KW-0012">Acyltransferase</keyword>
<dbReference type="EMBL" id="LHPG02000006">
    <property type="protein sequence ID" value="PRW57946.1"/>
    <property type="molecule type" value="Genomic_DNA"/>
</dbReference>
<dbReference type="SUPFAM" id="SSF55729">
    <property type="entry name" value="Acyl-CoA N-acyltransferases (Nat)"/>
    <property type="match status" value="1"/>
</dbReference>
<dbReference type="InterPro" id="IPR000182">
    <property type="entry name" value="GNAT_dom"/>
</dbReference>
<dbReference type="Pfam" id="PF00583">
    <property type="entry name" value="Acetyltransf_1"/>
    <property type="match status" value="1"/>
</dbReference>
<protein>
    <submittedName>
        <fullName evidence="4">Acetyltransferase NSI</fullName>
    </submittedName>
</protein>
<reference evidence="4 5" key="1">
    <citation type="journal article" date="2018" name="Plant J.">
        <title>Genome sequences of Chlorella sorokiniana UTEX 1602 and Micractinium conductrix SAG 241.80: implications to maltose excretion by a green alga.</title>
        <authorList>
            <person name="Arriola M.B."/>
            <person name="Velmurugan N."/>
            <person name="Zhang Y."/>
            <person name="Plunkett M.H."/>
            <person name="Hondzo H."/>
            <person name="Barney B.M."/>
        </authorList>
    </citation>
    <scope>NUCLEOTIDE SEQUENCE [LARGE SCALE GENOMIC DNA]</scope>
    <source>
        <strain evidence="5">UTEX 1602</strain>
    </source>
</reference>
<dbReference type="PANTHER" id="PTHR43626:SF4">
    <property type="entry name" value="GCN5-RELATED N-ACETYLTRANSFERASE 2, CHLOROPLASTIC"/>
    <property type="match status" value="1"/>
</dbReference>
<dbReference type="PROSITE" id="PS51186">
    <property type="entry name" value="GNAT"/>
    <property type="match status" value="1"/>
</dbReference>
<keyword evidence="5" id="KW-1185">Reference proteome</keyword>
<dbReference type="STRING" id="3076.A0A2P6TV74"/>
<feature type="domain" description="N-acetyltransferase" evidence="3">
    <location>
        <begin position="150"/>
        <end position="293"/>
    </location>
</feature>
<dbReference type="CDD" id="cd04301">
    <property type="entry name" value="NAT_SF"/>
    <property type="match status" value="1"/>
</dbReference>
<dbReference type="InterPro" id="IPR016181">
    <property type="entry name" value="Acyl_CoA_acyltransferase"/>
</dbReference>